<dbReference type="AlphaFoldDB" id="A0AA41SL81"/>
<sequence length="289" mass="32700">MSSQSRSFSMLHLALLFLICLDIVAAYDCYPRKVAYTINVSNLPGAAINYTTVQAAINSIHEGNNQWIRVLVQPGVHMEQVVVDKPCILLEGHSLSDTIIVFDSHQQLNTSQTFYVKKAAKNFIAKSISFKDTIWDLSGHHYFFECHIEGQVDFICGNGQSIYQNCIINVLGNGYITAQKREAEEETTGFVFNKGLVIGQGSTYLGRAWGSHSCAIFHSTSFNTFIVPQGWSAWFIGQKIAFFQSQTFFFFFFYLTPKNMTIQELQSFTQLSYIDSESPRGWLSRQPID</sequence>
<evidence type="ECO:0000256" key="5">
    <source>
        <dbReference type="ARBA" id="ARBA00023085"/>
    </source>
</evidence>
<evidence type="ECO:0000256" key="2">
    <source>
        <dbReference type="ARBA" id="ARBA00008891"/>
    </source>
</evidence>
<dbReference type="InterPro" id="IPR011050">
    <property type="entry name" value="Pectin_lyase_fold/virulence"/>
</dbReference>
<comment type="pathway">
    <text evidence="1">Glycan metabolism; pectin degradation; 2-dehydro-3-deoxy-D-gluconate from pectin: step 1/5.</text>
</comment>
<feature type="chain" id="PRO_5041352778" description="pectinesterase" evidence="6">
    <location>
        <begin position="27"/>
        <end position="289"/>
    </location>
</feature>
<evidence type="ECO:0000256" key="3">
    <source>
        <dbReference type="ARBA" id="ARBA00013229"/>
    </source>
</evidence>
<dbReference type="InterPro" id="IPR000070">
    <property type="entry name" value="Pectinesterase_cat"/>
</dbReference>
<evidence type="ECO:0000256" key="4">
    <source>
        <dbReference type="ARBA" id="ARBA00022801"/>
    </source>
</evidence>
<dbReference type="InterPro" id="IPR012334">
    <property type="entry name" value="Pectin_lyas_fold"/>
</dbReference>
<evidence type="ECO:0000313" key="9">
    <source>
        <dbReference type="Proteomes" id="UP001177140"/>
    </source>
</evidence>
<proteinExistence type="inferred from homology"/>
<feature type="domain" description="Pectinesterase catalytic" evidence="7">
    <location>
        <begin position="129"/>
        <end position="236"/>
    </location>
</feature>
<feature type="signal peptide" evidence="6">
    <location>
        <begin position="1"/>
        <end position="26"/>
    </location>
</feature>
<reference evidence="8" key="1">
    <citation type="submission" date="2022-03" db="EMBL/GenBank/DDBJ databases">
        <title>A functionally conserved STORR gene fusion in Papaver species that diverged 16.8 million years ago.</title>
        <authorList>
            <person name="Catania T."/>
        </authorList>
    </citation>
    <scope>NUCLEOTIDE SEQUENCE</scope>
    <source>
        <strain evidence="8">S-191538</strain>
    </source>
</reference>
<dbReference type="Pfam" id="PF01095">
    <property type="entry name" value="Pectinesterase"/>
    <property type="match status" value="1"/>
</dbReference>
<dbReference type="Proteomes" id="UP001177140">
    <property type="component" value="Unassembled WGS sequence"/>
</dbReference>
<dbReference type="EMBL" id="JAJJMA010165189">
    <property type="protein sequence ID" value="MCL7036193.1"/>
    <property type="molecule type" value="Genomic_DNA"/>
</dbReference>
<dbReference type="GO" id="GO:0045490">
    <property type="term" value="P:pectin catabolic process"/>
    <property type="evidence" value="ECO:0007669"/>
    <property type="project" value="TreeGrafter"/>
</dbReference>
<keyword evidence="4" id="KW-0378">Hydrolase</keyword>
<dbReference type="PANTHER" id="PTHR31321">
    <property type="entry name" value="ACYL-COA THIOESTER HYDROLASE YBHC-RELATED"/>
    <property type="match status" value="1"/>
</dbReference>
<accession>A0AA41SL81</accession>
<gene>
    <name evidence="8" type="ORF">MKW94_030140</name>
</gene>
<evidence type="ECO:0000256" key="6">
    <source>
        <dbReference type="SAM" id="SignalP"/>
    </source>
</evidence>
<dbReference type="Gene3D" id="2.160.20.10">
    <property type="entry name" value="Single-stranded right-handed beta-helix, Pectin lyase-like"/>
    <property type="match status" value="2"/>
</dbReference>
<comment type="caution">
    <text evidence="8">The sequence shown here is derived from an EMBL/GenBank/DDBJ whole genome shotgun (WGS) entry which is preliminary data.</text>
</comment>
<evidence type="ECO:0000313" key="8">
    <source>
        <dbReference type="EMBL" id="MCL7036193.1"/>
    </source>
</evidence>
<name>A0AA41SL81_PAPNU</name>
<protein>
    <recommendedName>
        <fullName evidence="3">pectinesterase</fullName>
        <ecNumber evidence="3">3.1.1.11</ecNumber>
    </recommendedName>
</protein>
<dbReference type="EC" id="3.1.1.11" evidence="3"/>
<evidence type="ECO:0000256" key="1">
    <source>
        <dbReference type="ARBA" id="ARBA00005184"/>
    </source>
</evidence>
<dbReference type="GO" id="GO:0030599">
    <property type="term" value="F:pectinesterase activity"/>
    <property type="evidence" value="ECO:0007669"/>
    <property type="project" value="UniProtKB-EC"/>
</dbReference>
<evidence type="ECO:0000259" key="7">
    <source>
        <dbReference type="Pfam" id="PF01095"/>
    </source>
</evidence>
<keyword evidence="5" id="KW-0063">Aspartyl esterase</keyword>
<organism evidence="8 9">
    <name type="scientific">Papaver nudicaule</name>
    <name type="common">Iceland poppy</name>
    <dbReference type="NCBI Taxonomy" id="74823"/>
    <lineage>
        <taxon>Eukaryota</taxon>
        <taxon>Viridiplantae</taxon>
        <taxon>Streptophyta</taxon>
        <taxon>Embryophyta</taxon>
        <taxon>Tracheophyta</taxon>
        <taxon>Spermatophyta</taxon>
        <taxon>Magnoliopsida</taxon>
        <taxon>Ranunculales</taxon>
        <taxon>Papaveraceae</taxon>
        <taxon>Papaveroideae</taxon>
        <taxon>Papaver</taxon>
    </lineage>
</organism>
<dbReference type="PANTHER" id="PTHR31321:SF134">
    <property type="entry name" value="PECTINESTERASE"/>
    <property type="match status" value="1"/>
</dbReference>
<keyword evidence="9" id="KW-1185">Reference proteome</keyword>
<dbReference type="GO" id="GO:0042545">
    <property type="term" value="P:cell wall modification"/>
    <property type="evidence" value="ECO:0007669"/>
    <property type="project" value="InterPro"/>
</dbReference>
<comment type="similarity">
    <text evidence="2">Belongs to the pectinesterase family.</text>
</comment>
<keyword evidence="6" id="KW-0732">Signal</keyword>
<dbReference type="SUPFAM" id="SSF51126">
    <property type="entry name" value="Pectin lyase-like"/>
    <property type="match status" value="1"/>
</dbReference>